<name>A0A937CSC9_9BURK</name>
<dbReference type="RefSeq" id="WP_201672938.1">
    <property type="nucleotide sequence ID" value="NZ_JAEQNE010000001.1"/>
</dbReference>
<dbReference type="InterPro" id="IPR008271">
    <property type="entry name" value="Ser/Thr_kinase_AS"/>
</dbReference>
<dbReference type="Gene3D" id="3.30.70.1230">
    <property type="entry name" value="Nucleotide cyclase"/>
    <property type="match status" value="1"/>
</dbReference>
<comment type="subcellular location">
    <subcellularLocation>
        <location evidence="1">Membrane</location>
        <topology evidence="1">Single-pass membrane protein</topology>
    </subcellularLocation>
</comment>
<dbReference type="SUPFAM" id="SSF55073">
    <property type="entry name" value="Nucleotide cyclase"/>
    <property type="match status" value="1"/>
</dbReference>
<dbReference type="EMBL" id="JAEQNE010000001">
    <property type="protein sequence ID" value="MBL0390333.1"/>
    <property type="molecule type" value="Genomic_DNA"/>
</dbReference>
<dbReference type="InterPro" id="IPR011009">
    <property type="entry name" value="Kinase-like_dom_sf"/>
</dbReference>
<keyword evidence="2" id="KW-0808">Transferase</keyword>
<dbReference type="GO" id="GO:0035556">
    <property type="term" value="P:intracellular signal transduction"/>
    <property type="evidence" value="ECO:0007669"/>
    <property type="project" value="InterPro"/>
</dbReference>
<dbReference type="CDD" id="cd14014">
    <property type="entry name" value="STKc_PknB_like"/>
    <property type="match status" value="1"/>
</dbReference>
<dbReference type="Gene3D" id="1.10.510.10">
    <property type="entry name" value="Transferase(Phosphotransferase) domain 1"/>
    <property type="match status" value="1"/>
</dbReference>
<evidence type="ECO:0000256" key="1">
    <source>
        <dbReference type="ARBA" id="ARBA00004167"/>
    </source>
</evidence>
<accession>A0A937CSC9</accession>
<evidence type="ECO:0000256" key="5">
    <source>
        <dbReference type="ARBA" id="ARBA00022840"/>
    </source>
</evidence>
<dbReference type="GO" id="GO:0005524">
    <property type="term" value="F:ATP binding"/>
    <property type="evidence" value="ECO:0007669"/>
    <property type="project" value="UniProtKB-KW"/>
</dbReference>
<dbReference type="Pfam" id="PF00069">
    <property type="entry name" value="Pkinase"/>
    <property type="match status" value="1"/>
</dbReference>
<keyword evidence="3" id="KW-0547">Nucleotide-binding</keyword>
<dbReference type="PROSITE" id="PS00108">
    <property type="entry name" value="PROTEIN_KINASE_ST"/>
    <property type="match status" value="1"/>
</dbReference>
<evidence type="ECO:0000313" key="9">
    <source>
        <dbReference type="Proteomes" id="UP000599109"/>
    </source>
</evidence>
<evidence type="ECO:0000256" key="4">
    <source>
        <dbReference type="ARBA" id="ARBA00022777"/>
    </source>
</evidence>
<evidence type="ECO:0000256" key="3">
    <source>
        <dbReference type="ARBA" id="ARBA00022741"/>
    </source>
</evidence>
<dbReference type="PROSITE" id="PS50125">
    <property type="entry name" value="GUANYLATE_CYCLASE_2"/>
    <property type="match status" value="1"/>
</dbReference>
<dbReference type="InterPro" id="IPR001054">
    <property type="entry name" value="A/G_cyclase"/>
</dbReference>
<dbReference type="InterPro" id="IPR000719">
    <property type="entry name" value="Prot_kinase_dom"/>
</dbReference>
<evidence type="ECO:0000259" key="7">
    <source>
        <dbReference type="PROSITE" id="PS50125"/>
    </source>
</evidence>
<keyword evidence="5" id="KW-0067">ATP-binding</keyword>
<organism evidence="8 9">
    <name type="scientific">Ramlibacter monticola</name>
    <dbReference type="NCBI Taxonomy" id="1926872"/>
    <lineage>
        <taxon>Bacteria</taxon>
        <taxon>Pseudomonadati</taxon>
        <taxon>Pseudomonadota</taxon>
        <taxon>Betaproteobacteria</taxon>
        <taxon>Burkholderiales</taxon>
        <taxon>Comamonadaceae</taxon>
        <taxon>Ramlibacter</taxon>
    </lineage>
</organism>
<proteinExistence type="predicted"/>
<keyword evidence="4 8" id="KW-0418">Kinase</keyword>
<feature type="domain" description="Protein kinase" evidence="6">
    <location>
        <begin position="279"/>
        <end position="532"/>
    </location>
</feature>
<dbReference type="Gene3D" id="3.30.200.20">
    <property type="entry name" value="Phosphorylase Kinase, domain 1"/>
    <property type="match status" value="1"/>
</dbReference>
<keyword evidence="9" id="KW-1185">Reference proteome</keyword>
<dbReference type="PANTHER" id="PTHR43289">
    <property type="entry name" value="MITOGEN-ACTIVATED PROTEIN KINASE KINASE KINASE 20-RELATED"/>
    <property type="match status" value="1"/>
</dbReference>
<dbReference type="GO" id="GO:0016020">
    <property type="term" value="C:membrane"/>
    <property type="evidence" value="ECO:0007669"/>
    <property type="project" value="UniProtKB-SubCell"/>
</dbReference>
<sequence length="536" mass="57302">MPPVLAARLAPDAPDAPGRVDFAGTSQLASGLDGSAADGVSAVATIVYARLHHFSAICNALGPDEAAAFVTEVRRILTDPIVKLHGEVGTRRPDSILAVFGNKPEDRKPNHAQRGLHAAILLVHEVVQLAQAIAARTELAHLPSLTLGAGVHLGVADLSRRTNGKVHAAGEAVEVARLLEVTAMDLNWSIATSAGTSVAAQGRAENGRIGSVGLPDNSFLDIVEVAGLVPRRGSHTPPEVFHKLRDSLQVNQHARRRTAAPAAVPNAPVSGTHLLIEGYHVLRKIGEGGMASIYLAQPAEGGPPQVLKVMRLDQGLEGDALQRFIQEYALLAQIHHPNVARIHRQDFSVAHAYIAMEYFPRGDLRSRMRQGPIAPSTALSYLKQAAAGLGAIHQVGIVHRDMKPDNLMLRQDGSLALADFGVAKQVSMKITETGDGDIVGTPYYLSPEQALGHPVDARSDIYSLGVMAHELLTGRKPYHASSAQELLRMHVQEPVPLLPPDHAHLQAVMEGLMAKDHELRYPSAQALLDDLARMGL</sequence>
<dbReference type="GO" id="GO:0004674">
    <property type="term" value="F:protein serine/threonine kinase activity"/>
    <property type="evidence" value="ECO:0007669"/>
    <property type="project" value="TreeGrafter"/>
</dbReference>
<evidence type="ECO:0000313" key="8">
    <source>
        <dbReference type="EMBL" id="MBL0390333.1"/>
    </source>
</evidence>
<evidence type="ECO:0000256" key="2">
    <source>
        <dbReference type="ARBA" id="ARBA00022679"/>
    </source>
</evidence>
<dbReference type="AlphaFoldDB" id="A0A937CSC9"/>
<evidence type="ECO:0000259" key="6">
    <source>
        <dbReference type="PROSITE" id="PS50011"/>
    </source>
</evidence>
<dbReference type="PROSITE" id="PS50011">
    <property type="entry name" value="PROTEIN_KINASE_DOM"/>
    <property type="match status" value="1"/>
</dbReference>
<reference evidence="8 9" key="1">
    <citation type="journal article" date="2017" name="Int. J. Syst. Evol. Microbiol.">
        <title>Ramlibacter monticola sp. nov., isolated from forest soil.</title>
        <authorList>
            <person name="Chaudhary D.K."/>
            <person name="Kim J."/>
        </authorList>
    </citation>
    <scope>NUCLEOTIDE SEQUENCE [LARGE SCALE GENOMIC DNA]</scope>
    <source>
        <strain evidence="8 9">KACC 19175</strain>
    </source>
</reference>
<dbReference type="PANTHER" id="PTHR43289:SF6">
    <property type="entry name" value="SERINE_THREONINE-PROTEIN KINASE NEKL-3"/>
    <property type="match status" value="1"/>
</dbReference>
<dbReference type="GO" id="GO:0004016">
    <property type="term" value="F:adenylate cyclase activity"/>
    <property type="evidence" value="ECO:0007669"/>
    <property type="project" value="UniProtKB-ARBA"/>
</dbReference>
<dbReference type="Proteomes" id="UP000599109">
    <property type="component" value="Unassembled WGS sequence"/>
</dbReference>
<gene>
    <name evidence="8" type="ORF">JJ685_04190</name>
</gene>
<protein>
    <submittedName>
        <fullName evidence="8">Protein kinase</fullName>
    </submittedName>
</protein>
<comment type="caution">
    <text evidence="8">The sequence shown here is derived from an EMBL/GenBank/DDBJ whole genome shotgun (WGS) entry which is preliminary data.</text>
</comment>
<dbReference type="SUPFAM" id="SSF56112">
    <property type="entry name" value="Protein kinase-like (PK-like)"/>
    <property type="match status" value="1"/>
</dbReference>
<feature type="domain" description="Guanylate cyclase" evidence="7">
    <location>
        <begin position="45"/>
        <end position="180"/>
    </location>
</feature>
<dbReference type="SMART" id="SM00220">
    <property type="entry name" value="S_TKc"/>
    <property type="match status" value="1"/>
</dbReference>
<dbReference type="InterPro" id="IPR029787">
    <property type="entry name" value="Nucleotide_cyclase"/>
</dbReference>
<dbReference type="GO" id="GO:0009190">
    <property type="term" value="P:cyclic nucleotide biosynthetic process"/>
    <property type="evidence" value="ECO:0007669"/>
    <property type="project" value="InterPro"/>
</dbReference>